<evidence type="ECO:0000313" key="1">
    <source>
        <dbReference type="EMBL" id="CAE8622471.1"/>
    </source>
</evidence>
<proteinExistence type="predicted"/>
<dbReference type="Proteomes" id="UP000654075">
    <property type="component" value="Unassembled WGS sequence"/>
</dbReference>
<keyword evidence="3" id="KW-1185">Reference proteome</keyword>
<dbReference type="OrthoDB" id="10686917at2759"/>
<evidence type="ECO:0008006" key="4">
    <source>
        <dbReference type="Google" id="ProtNLM"/>
    </source>
</evidence>
<evidence type="ECO:0000313" key="3">
    <source>
        <dbReference type="Proteomes" id="UP000654075"/>
    </source>
</evidence>
<accession>A0A813G721</accession>
<dbReference type="AlphaFoldDB" id="A0A813G721"/>
<dbReference type="Proteomes" id="UP000626109">
    <property type="component" value="Unassembled WGS sequence"/>
</dbReference>
<gene>
    <name evidence="1" type="ORF">PGLA1383_LOCUS39914</name>
    <name evidence="2" type="ORF">PGLA2088_LOCUS44507</name>
</gene>
<organism evidence="1 3">
    <name type="scientific">Polarella glacialis</name>
    <name type="common">Dinoflagellate</name>
    <dbReference type="NCBI Taxonomy" id="89957"/>
    <lineage>
        <taxon>Eukaryota</taxon>
        <taxon>Sar</taxon>
        <taxon>Alveolata</taxon>
        <taxon>Dinophyceae</taxon>
        <taxon>Suessiales</taxon>
        <taxon>Suessiaceae</taxon>
        <taxon>Polarella</taxon>
    </lineage>
</organism>
<protein>
    <recommendedName>
        <fullName evidence="4">RRM domain-containing protein</fullName>
    </recommendedName>
</protein>
<comment type="caution">
    <text evidence="1">The sequence shown here is derived from an EMBL/GenBank/DDBJ whole genome shotgun (WGS) entry which is preliminary data.</text>
</comment>
<reference evidence="1" key="1">
    <citation type="submission" date="2021-02" db="EMBL/GenBank/DDBJ databases">
        <authorList>
            <person name="Dougan E. K."/>
            <person name="Rhodes N."/>
            <person name="Thang M."/>
            <person name="Chan C."/>
        </authorList>
    </citation>
    <scope>NUCLEOTIDE SEQUENCE</scope>
</reference>
<evidence type="ECO:0000313" key="2">
    <source>
        <dbReference type="EMBL" id="CAE8726509.1"/>
    </source>
</evidence>
<dbReference type="EMBL" id="CAJNNV010027983">
    <property type="protein sequence ID" value="CAE8622471.1"/>
    <property type="molecule type" value="Genomic_DNA"/>
</dbReference>
<name>A0A813G721_POLGL</name>
<dbReference type="EMBL" id="CAJNNW010035235">
    <property type="protein sequence ID" value="CAE8726509.1"/>
    <property type="molecule type" value="Genomic_DNA"/>
</dbReference>
<sequence length="540" mass="57438">MKSVATRRPDKWVWGGYRTAPEHQNAANAGQVPSNCILHNSGLSESCQVSEVKQRYLKNIRQATLSGCRFCVGGLRGLGLKQDSAALKVCLSGELNALLQDTVVDVQVKQRSGDHIDFGFLTFRSASEAKSALAEFARPGADQAEIFEIRVKDALLVVSPAAAMREGLPGSSTHTTSLRRNATGFLEAHLAAVLAKMYLDPRIGALAKTCAGSALSQDLTRALHCGLPPSFGSQAARAQYTLDRWYARVRAVFLTLLSQDPQVTALRTALFESGRDSIDVISFGGGPGFDVAALAFVAAFLGTRTKVRCTVFDSEPGWEEVFTALVSHVDARLSESSGGIDGPILPLGLSSVCDFQTCDISVPLAHPTNSRLAASIHSGVDLGIFSYVVHENEALLRKPGTPVDEGVAGIFPELFEGLSKQSCAGHSAALIFLDSTPRLWPALAATARPHGLEAFIPDILRGRCKLREPLVLLARGPAGGRSSDEAEATATHQLPQLERHESYLAAADRKRSGLAVPGLETRAHPLSDELADGAVATASS</sequence>